<evidence type="ECO:0000313" key="2">
    <source>
        <dbReference type="EMBL" id="OOM14287.1"/>
    </source>
</evidence>
<dbReference type="GO" id="GO:0061602">
    <property type="term" value="F:molybdenum cofactor cytidylyltransferase activity"/>
    <property type="evidence" value="ECO:0007669"/>
    <property type="project" value="UniProtKB-EC"/>
</dbReference>
<dbReference type="EMBL" id="LZYZ01000002">
    <property type="protein sequence ID" value="OOM14287.1"/>
    <property type="molecule type" value="Genomic_DNA"/>
</dbReference>
<organism evidence="2 3">
    <name type="scientific">Clostridium saccharobutylicum</name>
    <dbReference type="NCBI Taxonomy" id="169679"/>
    <lineage>
        <taxon>Bacteria</taxon>
        <taxon>Bacillati</taxon>
        <taxon>Bacillota</taxon>
        <taxon>Clostridia</taxon>
        <taxon>Eubacteriales</taxon>
        <taxon>Clostridiaceae</taxon>
        <taxon>Clostridium</taxon>
    </lineage>
</organism>
<proteinExistence type="predicted"/>
<dbReference type="PANTHER" id="PTHR43777:SF1">
    <property type="entry name" value="MOLYBDENUM COFACTOR CYTIDYLYLTRANSFERASE"/>
    <property type="match status" value="1"/>
</dbReference>
<name>A0A1S8NCS9_CLOSA</name>
<dbReference type="InterPro" id="IPR029044">
    <property type="entry name" value="Nucleotide-diphossugar_trans"/>
</dbReference>
<dbReference type="Proteomes" id="UP000191154">
    <property type="component" value="Unassembled WGS sequence"/>
</dbReference>
<gene>
    <name evidence="2" type="primary">mocA</name>
    <name evidence="2" type="ORF">CLOSAC_11600</name>
</gene>
<dbReference type="Pfam" id="PF12804">
    <property type="entry name" value="NTP_transf_3"/>
    <property type="match status" value="1"/>
</dbReference>
<sequence length="187" mass="21318">MNVDAVILAAGYSSRANGFKMEFLVQGKPILQRCIESFYDNCNRIIVVSGFRHEKVKSLTSNYSKVNVIYNEDFDKGMFTSVKKGIKNVYGERFFLTPGDYPFISKEIVQKLLNENNEVIVPSYKGKGGHPILLKNSLIEEILNEPQDSNLKIYLGKKECLFLDVDDENILLDVDTIEDYNNINGFK</sequence>
<keyword evidence="2" id="KW-0808">Transferase</keyword>
<evidence type="ECO:0000259" key="1">
    <source>
        <dbReference type="Pfam" id="PF12804"/>
    </source>
</evidence>
<comment type="caution">
    <text evidence="2">The sequence shown here is derived from an EMBL/GenBank/DDBJ whole genome shotgun (WGS) entry which is preliminary data.</text>
</comment>
<dbReference type="RefSeq" id="WP_077864558.1">
    <property type="nucleotide sequence ID" value="NZ_LZYZ01000002.1"/>
</dbReference>
<protein>
    <submittedName>
        <fullName evidence="2">Molybdenum cofactor cytidylyltransferase</fullName>
        <ecNumber evidence="2">2.7.7.76</ecNumber>
    </submittedName>
</protein>
<dbReference type="AlphaFoldDB" id="A0A1S8NCS9"/>
<evidence type="ECO:0000313" key="3">
    <source>
        <dbReference type="Proteomes" id="UP000191154"/>
    </source>
</evidence>
<dbReference type="SUPFAM" id="SSF53448">
    <property type="entry name" value="Nucleotide-diphospho-sugar transferases"/>
    <property type="match status" value="1"/>
</dbReference>
<reference evidence="2 3" key="1">
    <citation type="submission" date="2016-05" db="EMBL/GenBank/DDBJ databases">
        <title>Microbial solvent formation.</title>
        <authorList>
            <person name="Poehlein A."/>
            <person name="Montoya Solano J.D."/>
            <person name="Flitsch S."/>
            <person name="Krabben P."/>
            <person name="Duerre P."/>
            <person name="Daniel R."/>
        </authorList>
    </citation>
    <scope>NUCLEOTIDE SEQUENCE [LARGE SCALE GENOMIC DNA]</scope>
    <source>
        <strain evidence="2 3">L1-8</strain>
    </source>
</reference>
<dbReference type="PANTHER" id="PTHR43777">
    <property type="entry name" value="MOLYBDENUM COFACTOR CYTIDYLYLTRANSFERASE"/>
    <property type="match status" value="1"/>
</dbReference>
<dbReference type="InterPro" id="IPR025877">
    <property type="entry name" value="MobA-like_NTP_Trfase"/>
</dbReference>
<keyword evidence="2" id="KW-0548">Nucleotidyltransferase</keyword>
<dbReference type="EC" id="2.7.7.76" evidence="2"/>
<dbReference type="CDD" id="cd04182">
    <property type="entry name" value="GT_2_like_f"/>
    <property type="match status" value="1"/>
</dbReference>
<accession>A0A1S8NCS9</accession>
<feature type="domain" description="MobA-like NTP transferase" evidence="1">
    <location>
        <begin position="5"/>
        <end position="152"/>
    </location>
</feature>
<dbReference type="Gene3D" id="3.90.550.10">
    <property type="entry name" value="Spore Coat Polysaccharide Biosynthesis Protein SpsA, Chain A"/>
    <property type="match status" value="1"/>
</dbReference>